<dbReference type="WBParaSite" id="mrna-Wban_02377">
    <property type="protein sequence ID" value="mrna-Wban_02377"/>
    <property type="gene ID" value="Wban_02377"/>
</dbReference>
<evidence type="ECO:0000256" key="1">
    <source>
        <dbReference type="SAM" id="SignalP"/>
    </source>
</evidence>
<name>J9F6G6_WUCBA</name>
<protein>
    <submittedName>
        <fullName evidence="2 5">Uncharacterized protein</fullName>
    </submittedName>
</protein>
<accession>J9F6G6</accession>
<reference evidence="5" key="5">
    <citation type="submission" date="2024-02" db="UniProtKB">
        <authorList>
            <consortium name="WormBaseParasite"/>
        </authorList>
    </citation>
    <scope>IDENTIFICATION</scope>
    <source>
        <strain evidence="5">pt0022</strain>
    </source>
</reference>
<evidence type="ECO:0000313" key="4">
    <source>
        <dbReference type="Proteomes" id="UP000093561"/>
    </source>
</evidence>
<feature type="signal peptide" evidence="1">
    <location>
        <begin position="1"/>
        <end position="17"/>
    </location>
</feature>
<reference evidence="4" key="3">
    <citation type="submission" date="2015-03" db="EMBL/GenBank/DDBJ databases">
        <title>Wuchereria bancrofti Genome Sequencing Papua New Guinea Strain.</title>
        <authorList>
            <person name="Small S.T."/>
            <person name="Serre D."/>
            <person name="Zimmerman P.A."/>
        </authorList>
    </citation>
    <scope>NUCLEOTIDE SEQUENCE [LARGE SCALE GENOMIC DNA]</scope>
    <source>
        <strain evidence="4">pt0022</strain>
    </source>
</reference>
<evidence type="ECO:0000313" key="5">
    <source>
        <dbReference type="WBParaSite" id="mrna-Wban_02377"/>
    </source>
</evidence>
<reference evidence="4" key="4">
    <citation type="journal article" date="2016" name="Mol. Ecol.">
        <title>Population genomics of the filarial nematode parasite Wuchereria bancrofti from mosquitoes.</title>
        <authorList>
            <person name="Small S.T."/>
            <person name="Reimer L.J."/>
            <person name="Tisch D.J."/>
            <person name="King C.L."/>
            <person name="Christensen B.M."/>
            <person name="Siba P.M."/>
            <person name="Kazura J.W."/>
            <person name="Serre D."/>
            <person name="Zimmerman P.A."/>
        </authorList>
    </citation>
    <scope>NUCLEOTIDE SEQUENCE</scope>
    <source>
        <strain evidence="4">pt0022</strain>
    </source>
</reference>
<dbReference type="EMBL" id="ADBV01002520">
    <property type="protein sequence ID" value="EJW82974.1"/>
    <property type="molecule type" value="Genomic_DNA"/>
</dbReference>
<reference evidence="2" key="2">
    <citation type="submission" date="2012-08" db="EMBL/GenBank/DDBJ databases">
        <title>The Genome Sequence of Wuchereria bancrofti.</title>
        <authorList>
            <consortium name="The Broad Institute Genome Sequencing Platform"/>
            <consortium name="Broad Institute Genome Sequencing Center for Infectious Disease"/>
            <person name="Nutman T.B."/>
            <person name="Fink D.L."/>
            <person name="Russ C."/>
            <person name="Young S."/>
            <person name="Zeng Q."/>
            <person name="Koehrsen M."/>
            <person name="Alvarado L."/>
            <person name="Berlin A."/>
            <person name="Borenstein D."/>
            <person name="Chapman S.B."/>
            <person name="Chen Z."/>
            <person name="Engels R."/>
            <person name="Freedman E."/>
            <person name="Gellesch M."/>
            <person name="Goldberg J."/>
            <person name="Griggs A."/>
            <person name="Gujja S."/>
            <person name="Heilman E.R."/>
            <person name="Heiman D."/>
            <person name="Hepburn T."/>
            <person name="Howarth C."/>
            <person name="Jen D."/>
            <person name="Larson L."/>
            <person name="Lewis B."/>
            <person name="Mehta T."/>
            <person name="Park D."/>
            <person name="Pearson M."/>
            <person name="Richards J."/>
            <person name="Roberts A."/>
            <person name="Saif S."/>
            <person name="Shea T."/>
            <person name="Shenoy N."/>
            <person name="Sisk P."/>
            <person name="Stolte C."/>
            <person name="Sykes S."/>
            <person name="Walk T."/>
            <person name="White J."/>
            <person name="Yandava C."/>
            <person name="Haas B."/>
            <person name="Henn M.R."/>
            <person name="Nusbaum C."/>
            <person name="Birren B."/>
        </authorList>
    </citation>
    <scope>NUCLEOTIDE SEQUENCE</scope>
</reference>
<reference evidence="3" key="1">
    <citation type="submission" date="2012-08" db="EMBL/GenBank/DDBJ databases">
        <title>The Genome Sequence of Wuchereria bancrofti.</title>
        <authorList>
            <person name="Nutman T.B."/>
            <person name="Fink D.L."/>
            <person name="Russ C."/>
            <person name="Young S."/>
            <person name="Zeng Q."/>
            <person name="Koehrsen M."/>
            <person name="Alvarado L."/>
            <person name="Berlin A."/>
            <person name="Chapman S.B."/>
            <person name="Chen Z."/>
            <person name="Freedman E."/>
            <person name="Gellesch M."/>
            <person name="Goldberg J."/>
            <person name="Griggs A."/>
            <person name="Gujja S."/>
            <person name="Heilman E.R."/>
            <person name="Heiman D."/>
            <person name="Hepburn T."/>
            <person name="Howarth C."/>
            <person name="Jen D."/>
            <person name="Larson L."/>
            <person name="Lewis B."/>
            <person name="Mehta T."/>
            <person name="Park D."/>
            <person name="Pearson M."/>
            <person name="Roberts A."/>
            <person name="Saif S."/>
            <person name="Shea T."/>
            <person name="Shenoy N."/>
            <person name="Sisk P."/>
            <person name="Stolte C."/>
            <person name="Sykes S."/>
            <person name="Walk T."/>
            <person name="White J."/>
            <person name="Yandava C."/>
            <person name="Haas B."/>
            <person name="Henn M.R."/>
            <person name="Nusbaum C."/>
            <person name="Birren B."/>
        </authorList>
    </citation>
    <scope>NUCLEOTIDE SEQUENCE [LARGE SCALE GENOMIC DNA]</scope>
    <source>
        <strain evidence="3">NA</strain>
    </source>
</reference>
<dbReference type="AlphaFoldDB" id="J9F6G6"/>
<gene>
    <name evidence="2" type="ORF">WUBG_06118</name>
</gene>
<dbReference type="Proteomes" id="UP000004810">
    <property type="component" value="Unassembled WGS sequence"/>
</dbReference>
<feature type="chain" id="PRO_5003823643" evidence="1">
    <location>
        <begin position="18"/>
        <end position="174"/>
    </location>
</feature>
<dbReference type="Proteomes" id="UP000093561">
    <property type="component" value="Unassembled WGS sequence"/>
</dbReference>
<keyword evidence="1" id="KW-0732">Signal</keyword>
<evidence type="ECO:0000313" key="2">
    <source>
        <dbReference type="EMBL" id="EJW82974.1"/>
    </source>
</evidence>
<proteinExistence type="predicted"/>
<organism evidence="2 3">
    <name type="scientific">Wuchereria bancrofti</name>
    <dbReference type="NCBI Taxonomy" id="6293"/>
    <lineage>
        <taxon>Eukaryota</taxon>
        <taxon>Metazoa</taxon>
        <taxon>Ecdysozoa</taxon>
        <taxon>Nematoda</taxon>
        <taxon>Chromadorea</taxon>
        <taxon>Rhabditida</taxon>
        <taxon>Spirurina</taxon>
        <taxon>Spiruromorpha</taxon>
        <taxon>Filarioidea</taxon>
        <taxon>Onchocercidae</taxon>
        <taxon>Wuchereria</taxon>
    </lineage>
</organism>
<sequence length="174" mass="19223">MITFFTFLSLLISVTQSGPLENTRLISSDPNNKIRFKRQFGRCGQYCCCTTFCCCVQRFSPPPATLPPTTTHLTIPPVCCQISQHICCRPEPPVIQPPPVCCMQTGQVLVPQQEMPTPLPAPLPAIGQCNCHRTYSHLHKLAGQNVATVVRALVMDAKGTLCFSSDTNWMSRSK</sequence>
<evidence type="ECO:0000313" key="3">
    <source>
        <dbReference type="Proteomes" id="UP000004810"/>
    </source>
</evidence>